<evidence type="ECO:0000313" key="2">
    <source>
        <dbReference type="Ensembl" id="ENSPTRP00000086259.1"/>
    </source>
</evidence>
<dbReference type="InParanoid" id="A0A2I3TAM6"/>
<dbReference type="OMA" id="VYFKVIT"/>
<keyword evidence="1" id="KW-1133">Transmembrane helix</keyword>
<evidence type="ECO:0000256" key="1">
    <source>
        <dbReference type="SAM" id="Phobius"/>
    </source>
</evidence>
<dbReference type="Ensembl" id="ENSPTRT00000084256.1">
    <property type="protein sequence ID" value="ENSPTRP00000086259.1"/>
    <property type="gene ID" value="ENSPTRG00000045490.1"/>
</dbReference>
<accession>A0A2I3TAM6</accession>
<feature type="transmembrane region" description="Helical" evidence="1">
    <location>
        <begin position="56"/>
        <end position="78"/>
    </location>
</feature>
<name>A0A2I3TAM6_PANTR</name>
<feature type="transmembrane region" description="Helical" evidence="1">
    <location>
        <begin position="26"/>
        <end position="44"/>
    </location>
</feature>
<dbReference type="GeneTree" id="ENSGT00910000147282"/>
<dbReference type="Bgee" id="ENSPTRG00000045490">
    <property type="expression patterns" value="Expressed in fibroblast and 2 other cell types or tissues"/>
</dbReference>
<organism evidence="2 3">
    <name type="scientific">Pan troglodytes</name>
    <name type="common">Chimpanzee</name>
    <dbReference type="NCBI Taxonomy" id="9598"/>
    <lineage>
        <taxon>Eukaryota</taxon>
        <taxon>Metazoa</taxon>
        <taxon>Chordata</taxon>
        <taxon>Craniata</taxon>
        <taxon>Vertebrata</taxon>
        <taxon>Euteleostomi</taxon>
        <taxon>Mammalia</taxon>
        <taxon>Eutheria</taxon>
        <taxon>Euarchontoglires</taxon>
        <taxon>Primates</taxon>
        <taxon>Haplorrhini</taxon>
        <taxon>Catarrhini</taxon>
        <taxon>Hominidae</taxon>
        <taxon>Pan</taxon>
    </lineage>
</organism>
<evidence type="ECO:0000313" key="3">
    <source>
        <dbReference type="Proteomes" id="UP000002277"/>
    </source>
</evidence>
<reference evidence="2" key="2">
    <citation type="submission" date="2025-08" db="UniProtKB">
        <authorList>
            <consortium name="Ensembl"/>
        </authorList>
    </citation>
    <scope>IDENTIFICATION</scope>
</reference>
<sequence length="90" mass="10868">MFLERISASTIEYIHKCKILTKVEVVYFKVITLLNLFFIFYSWYDLNELLEWVVSVLILNVSILLYFLLSFLKIKLILNCKKKKKHHKLL</sequence>
<reference evidence="2 3" key="1">
    <citation type="journal article" date="2005" name="Nature">
        <title>Initial sequence of the chimpanzee genome and comparison with the human genome.</title>
        <authorList>
            <consortium name="Chimpanzee sequencing and analysis consortium"/>
        </authorList>
    </citation>
    <scope>NUCLEOTIDE SEQUENCE [LARGE SCALE GENOMIC DNA]</scope>
</reference>
<reference evidence="2" key="3">
    <citation type="submission" date="2025-09" db="UniProtKB">
        <authorList>
            <consortium name="Ensembl"/>
        </authorList>
    </citation>
    <scope>IDENTIFICATION</scope>
</reference>
<protein>
    <submittedName>
        <fullName evidence="2">Uncharacterized protein</fullName>
    </submittedName>
</protein>
<dbReference type="Proteomes" id="UP000002277">
    <property type="component" value="Chromosome 10"/>
</dbReference>
<dbReference type="AlphaFoldDB" id="A0A2I3TAM6"/>
<keyword evidence="1" id="KW-0812">Transmembrane</keyword>
<proteinExistence type="predicted"/>
<keyword evidence="3" id="KW-1185">Reference proteome</keyword>
<dbReference type="EMBL" id="AACZ04070673">
    <property type="status" value="NOT_ANNOTATED_CDS"/>
    <property type="molecule type" value="Genomic_DNA"/>
</dbReference>
<keyword evidence="1" id="KW-0472">Membrane</keyword>